<organism evidence="1 2">
    <name type="scientific">Candidatus Desantisbacteria bacterium CG_4_10_14_0_8_um_filter_48_22</name>
    <dbReference type="NCBI Taxonomy" id="1974543"/>
    <lineage>
        <taxon>Bacteria</taxon>
        <taxon>Candidatus Desantisiibacteriota</taxon>
    </lineage>
</organism>
<dbReference type="AlphaFoldDB" id="A0A2M7SET6"/>
<accession>A0A2M7SET6</accession>
<evidence type="ECO:0008006" key="3">
    <source>
        <dbReference type="Google" id="ProtNLM"/>
    </source>
</evidence>
<dbReference type="PANTHER" id="PTHR34374">
    <property type="entry name" value="LARGE RIBOSOMAL RNA SUBUNIT ACCUMULATION PROTEIN YCED HOMOLOG 1, CHLOROPLASTIC"/>
    <property type="match status" value="1"/>
</dbReference>
<evidence type="ECO:0000313" key="2">
    <source>
        <dbReference type="Proteomes" id="UP000229307"/>
    </source>
</evidence>
<proteinExistence type="predicted"/>
<reference evidence="2" key="1">
    <citation type="submission" date="2017-09" db="EMBL/GenBank/DDBJ databases">
        <title>Depth-based differentiation of microbial function through sediment-hosted aquifers and enrichment of novel symbionts in the deep terrestrial subsurface.</title>
        <authorList>
            <person name="Probst A.J."/>
            <person name="Ladd B."/>
            <person name="Jarett J.K."/>
            <person name="Geller-Mcgrath D.E."/>
            <person name="Sieber C.M.K."/>
            <person name="Emerson J.B."/>
            <person name="Anantharaman K."/>
            <person name="Thomas B.C."/>
            <person name="Malmstrom R."/>
            <person name="Stieglmeier M."/>
            <person name="Klingl A."/>
            <person name="Woyke T."/>
            <person name="Ryan C.M."/>
            <person name="Banfield J.F."/>
        </authorList>
    </citation>
    <scope>NUCLEOTIDE SEQUENCE [LARGE SCALE GENOMIC DNA]</scope>
</reference>
<gene>
    <name evidence="1" type="ORF">COY52_01490</name>
</gene>
<protein>
    <recommendedName>
        <fullName evidence="3">DUF177 domain-containing protein</fullName>
    </recommendedName>
</protein>
<sequence>MKISISDLEKNVISKELDYEEDTQAFAPEIELEKPARVKCSLSYSDGTIGLDCDVAVEIRLSCTRCLENYVLKVRRVFSARYCGRRSRRDAAAELEPGELDEDILPASGIIDLTDLIRQQLLLGMSMKHICRDDCKGLCSRCGANLNKEECSCPTK</sequence>
<dbReference type="Proteomes" id="UP000229307">
    <property type="component" value="Unassembled WGS sequence"/>
</dbReference>
<dbReference type="Pfam" id="PF02620">
    <property type="entry name" value="YceD"/>
    <property type="match status" value="1"/>
</dbReference>
<comment type="caution">
    <text evidence="1">The sequence shown here is derived from an EMBL/GenBank/DDBJ whole genome shotgun (WGS) entry which is preliminary data.</text>
</comment>
<name>A0A2M7SET6_9BACT</name>
<evidence type="ECO:0000313" key="1">
    <source>
        <dbReference type="EMBL" id="PIZ18047.1"/>
    </source>
</evidence>
<dbReference type="EMBL" id="PFMR01000045">
    <property type="protein sequence ID" value="PIZ18047.1"/>
    <property type="molecule type" value="Genomic_DNA"/>
</dbReference>
<dbReference type="PANTHER" id="PTHR34374:SF1">
    <property type="entry name" value="LARGE RIBOSOMAL RNA SUBUNIT ACCUMULATION PROTEIN YCED HOMOLOG 1, CHLOROPLASTIC"/>
    <property type="match status" value="1"/>
</dbReference>
<dbReference type="InterPro" id="IPR003772">
    <property type="entry name" value="YceD"/>
</dbReference>